<organism evidence="1 2">
    <name type="scientific">Dendrobium chrysotoxum</name>
    <name type="common">Orchid</name>
    <dbReference type="NCBI Taxonomy" id="161865"/>
    <lineage>
        <taxon>Eukaryota</taxon>
        <taxon>Viridiplantae</taxon>
        <taxon>Streptophyta</taxon>
        <taxon>Embryophyta</taxon>
        <taxon>Tracheophyta</taxon>
        <taxon>Spermatophyta</taxon>
        <taxon>Magnoliopsida</taxon>
        <taxon>Liliopsida</taxon>
        <taxon>Asparagales</taxon>
        <taxon>Orchidaceae</taxon>
        <taxon>Epidendroideae</taxon>
        <taxon>Malaxideae</taxon>
        <taxon>Dendrobiinae</taxon>
        <taxon>Dendrobium</taxon>
    </lineage>
</organism>
<gene>
    <name evidence="1" type="ORF">IEQ34_008740</name>
</gene>
<dbReference type="AlphaFoldDB" id="A0AAV7H127"/>
<reference evidence="1 2" key="1">
    <citation type="journal article" date="2021" name="Hortic Res">
        <title>Chromosome-scale assembly of the Dendrobium chrysotoxum genome enhances the understanding of orchid evolution.</title>
        <authorList>
            <person name="Zhang Y."/>
            <person name="Zhang G.Q."/>
            <person name="Zhang D."/>
            <person name="Liu X.D."/>
            <person name="Xu X.Y."/>
            <person name="Sun W.H."/>
            <person name="Yu X."/>
            <person name="Zhu X."/>
            <person name="Wang Z.W."/>
            <person name="Zhao X."/>
            <person name="Zhong W.Y."/>
            <person name="Chen H."/>
            <person name="Yin W.L."/>
            <person name="Huang T."/>
            <person name="Niu S.C."/>
            <person name="Liu Z.J."/>
        </authorList>
    </citation>
    <scope>NUCLEOTIDE SEQUENCE [LARGE SCALE GENOMIC DNA]</scope>
    <source>
        <strain evidence="1">Lindl</strain>
    </source>
</reference>
<protein>
    <submittedName>
        <fullName evidence="1">Uncharacterized protein</fullName>
    </submittedName>
</protein>
<dbReference type="EMBL" id="JAGFBR010000009">
    <property type="protein sequence ID" value="KAH0461165.1"/>
    <property type="molecule type" value="Genomic_DNA"/>
</dbReference>
<accession>A0AAV7H127</accession>
<name>A0AAV7H127_DENCH</name>
<sequence length="133" mass="14742">MLSFGHNSQFSGSIDKLILSKPLLVAKLKASSLSSSVIHVINGDNLPLVSELSMESPSENMPSENKFPRMPRFLNIRSQKLYLALARILRLASLSETTGNRTIVSLLGLIDNLLKHVRKLISKVRIKGYNKEG</sequence>
<evidence type="ECO:0000313" key="1">
    <source>
        <dbReference type="EMBL" id="KAH0461165.1"/>
    </source>
</evidence>
<dbReference type="Proteomes" id="UP000775213">
    <property type="component" value="Unassembled WGS sequence"/>
</dbReference>
<keyword evidence="2" id="KW-1185">Reference proteome</keyword>
<proteinExistence type="predicted"/>
<evidence type="ECO:0000313" key="2">
    <source>
        <dbReference type="Proteomes" id="UP000775213"/>
    </source>
</evidence>
<comment type="caution">
    <text evidence="1">The sequence shown here is derived from an EMBL/GenBank/DDBJ whole genome shotgun (WGS) entry which is preliminary data.</text>
</comment>